<feature type="compositionally biased region" description="Basic and acidic residues" evidence="1">
    <location>
        <begin position="47"/>
        <end position="65"/>
    </location>
</feature>
<accession>A0ABR0HTJ5</accession>
<feature type="region of interest" description="Disordered" evidence="1">
    <location>
        <begin position="100"/>
        <end position="123"/>
    </location>
</feature>
<dbReference type="GeneID" id="87961720"/>
<evidence type="ECO:0000313" key="3">
    <source>
        <dbReference type="Proteomes" id="UP001323617"/>
    </source>
</evidence>
<dbReference type="EMBL" id="JAFFHC010000006">
    <property type="protein sequence ID" value="KAK4671432.1"/>
    <property type="molecule type" value="Genomic_DNA"/>
</dbReference>
<dbReference type="Proteomes" id="UP001323617">
    <property type="component" value="Unassembled WGS sequence"/>
</dbReference>
<evidence type="ECO:0000313" key="2">
    <source>
        <dbReference type="EMBL" id="KAK4671432.1"/>
    </source>
</evidence>
<protein>
    <submittedName>
        <fullName evidence="2">Uncharacterized protein</fullName>
    </submittedName>
</protein>
<comment type="caution">
    <text evidence="2">The sequence shown here is derived from an EMBL/GenBank/DDBJ whole genome shotgun (WGS) entry which is preliminary data.</text>
</comment>
<name>A0ABR0HTJ5_9PEZI</name>
<sequence>MTRRGANSVESNRPLVGRGIIFLLGVHQNAERFLGFVKVKPLMDMPNHVDPRDDQPAPKETPAEADQHLDDLHPQLPHVPIKHHPPGNIQPAIRRHLPPRKQARHDGGRHATNTMSSKGIPIVDPPPLMRQLGELDPQRLATNDRAEDTKEERSMSMNPAEGVIITNPAIAPMNVASSDHLPDSRKVITDQVRAPEAAQRLVTQRAMTDWKFSARAVPASKASHEPQMMIMLTSWKKEFPGRWRRMWVGVRRGDFLERKRG</sequence>
<dbReference type="RefSeq" id="XP_062797728.1">
    <property type="nucleotide sequence ID" value="XM_062940978.1"/>
</dbReference>
<gene>
    <name evidence="2" type="ORF">QC764_0095170</name>
</gene>
<organism evidence="2 3">
    <name type="scientific">Podospora pseudoanserina</name>
    <dbReference type="NCBI Taxonomy" id="2609844"/>
    <lineage>
        <taxon>Eukaryota</taxon>
        <taxon>Fungi</taxon>
        <taxon>Dikarya</taxon>
        <taxon>Ascomycota</taxon>
        <taxon>Pezizomycotina</taxon>
        <taxon>Sordariomycetes</taxon>
        <taxon>Sordariomycetidae</taxon>
        <taxon>Sordariales</taxon>
        <taxon>Podosporaceae</taxon>
        <taxon>Podospora</taxon>
    </lineage>
</organism>
<feature type="region of interest" description="Disordered" evidence="1">
    <location>
        <begin position="46"/>
        <end position="65"/>
    </location>
</feature>
<reference evidence="2 3" key="1">
    <citation type="journal article" date="2023" name="bioRxiv">
        <title>High-quality genome assemblies of four members of thePodospora anserinaspecies complex.</title>
        <authorList>
            <person name="Ament-Velasquez S.L."/>
            <person name="Vogan A.A."/>
            <person name="Wallerman O."/>
            <person name="Hartmann F."/>
            <person name="Gautier V."/>
            <person name="Silar P."/>
            <person name="Giraud T."/>
            <person name="Johannesson H."/>
        </authorList>
    </citation>
    <scope>NUCLEOTIDE SEQUENCE [LARGE SCALE GENOMIC DNA]</scope>
    <source>
        <strain evidence="2 3">CBS 124.78</strain>
    </source>
</reference>
<keyword evidence="3" id="KW-1185">Reference proteome</keyword>
<proteinExistence type="predicted"/>
<evidence type="ECO:0000256" key="1">
    <source>
        <dbReference type="SAM" id="MobiDB-lite"/>
    </source>
</evidence>